<dbReference type="RefSeq" id="WP_118257006.1">
    <property type="nucleotide sequence ID" value="NZ_QRKN01000001.1"/>
</dbReference>
<gene>
    <name evidence="1" type="ORF">DW172_01550</name>
</gene>
<dbReference type="EMBL" id="QRKN01000001">
    <property type="protein sequence ID" value="RHI25404.1"/>
    <property type="molecule type" value="Genomic_DNA"/>
</dbReference>
<dbReference type="AlphaFoldDB" id="A0A414ZQB0"/>
<comment type="caution">
    <text evidence="1">The sequence shown here is derived from an EMBL/GenBank/DDBJ whole genome shotgun (WGS) entry which is preliminary data.</text>
</comment>
<reference evidence="1 2" key="1">
    <citation type="submission" date="2018-08" db="EMBL/GenBank/DDBJ databases">
        <title>A genome reference for cultivated species of the human gut microbiota.</title>
        <authorList>
            <person name="Zou Y."/>
            <person name="Xue W."/>
            <person name="Luo G."/>
        </authorList>
    </citation>
    <scope>NUCLEOTIDE SEQUENCE [LARGE SCALE GENOMIC DNA]</scope>
    <source>
        <strain evidence="1 2">AM16-11</strain>
    </source>
</reference>
<organism evidence="1 2">
    <name type="scientific">Agathobacter rectalis</name>
    <dbReference type="NCBI Taxonomy" id="39491"/>
    <lineage>
        <taxon>Bacteria</taxon>
        <taxon>Bacillati</taxon>
        <taxon>Bacillota</taxon>
        <taxon>Clostridia</taxon>
        <taxon>Lachnospirales</taxon>
        <taxon>Lachnospiraceae</taxon>
        <taxon>Agathobacter</taxon>
    </lineage>
</organism>
<proteinExistence type="predicted"/>
<accession>A0A414ZQB0</accession>
<dbReference type="Proteomes" id="UP000285865">
    <property type="component" value="Unassembled WGS sequence"/>
</dbReference>
<evidence type="ECO:0000313" key="2">
    <source>
        <dbReference type="Proteomes" id="UP000285865"/>
    </source>
</evidence>
<sequence length="112" mass="12685">MDRIEYKEGVIWCGEEKASNQLSTLVACLSAQIGKTEKETCDLINQFMQSFDLLMEKIKDLAERLKDIFDIAESDICESCEAKRTKHGSSCIAEIEATGKASIKWCEKYRPP</sequence>
<dbReference type="PROSITE" id="PS51257">
    <property type="entry name" value="PROKAR_LIPOPROTEIN"/>
    <property type="match status" value="1"/>
</dbReference>
<name>A0A414ZQB0_9FIRM</name>
<protein>
    <submittedName>
        <fullName evidence="1">Uncharacterized protein</fullName>
    </submittedName>
</protein>
<evidence type="ECO:0000313" key="1">
    <source>
        <dbReference type="EMBL" id="RHI25404.1"/>
    </source>
</evidence>